<evidence type="ECO:0000313" key="6">
    <source>
        <dbReference type="EMBL" id="MCV7224889.1"/>
    </source>
</evidence>
<dbReference type="PANTHER" id="PTHR44846:SF1">
    <property type="entry name" value="MANNOSYL-D-GLYCERATE TRANSPORT_METABOLISM SYSTEM REPRESSOR MNGR-RELATED"/>
    <property type="match status" value="1"/>
</dbReference>
<evidence type="ECO:0000256" key="3">
    <source>
        <dbReference type="ARBA" id="ARBA00023163"/>
    </source>
</evidence>
<dbReference type="EMBL" id="JACKTY010000012">
    <property type="protein sequence ID" value="MCV7224889.1"/>
    <property type="molecule type" value="Genomic_DNA"/>
</dbReference>
<dbReference type="SUPFAM" id="SSF46785">
    <property type="entry name" value="Winged helix' DNA-binding domain"/>
    <property type="match status" value="1"/>
</dbReference>
<evidence type="ECO:0000256" key="4">
    <source>
        <dbReference type="SAM" id="MobiDB-lite"/>
    </source>
</evidence>
<dbReference type="InterPro" id="IPR036388">
    <property type="entry name" value="WH-like_DNA-bd_sf"/>
</dbReference>
<keyword evidence="2" id="KW-0238">DNA-binding</keyword>
<dbReference type="SMART" id="SM00345">
    <property type="entry name" value="HTH_GNTR"/>
    <property type="match status" value="1"/>
</dbReference>
<dbReference type="Pfam" id="PF07702">
    <property type="entry name" value="UTRA"/>
    <property type="match status" value="1"/>
</dbReference>
<keyword evidence="3" id="KW-0804">Transcription</keyword>
<evidence type="ECO:0000256" key="1">
    <source>
        <dbReference type="ARBA" id="ARBA00023015"/>
    </source>
</evidence>
<gene>
    <name evidence="6" type="ORF">H7J73_02380</name>
</gene>
<dbReference type="InterPro" id="IPR050679">
    <property type="entry name" value="Bact_HTH_transcr_reg"/>
</dbReference>
<feature type="domain" description="HTH gntR-type" evidence="5">
    <location>
        <begin position="20"/>
        <end position="88"/>
    </location>
</feature>
<proteinExistence type="predicted"/>
<dbReference type="CDD" id="cd07377">
    <property type="entry name" value="WHTH_GntR"/>
    <property type="match status" value="1"/>
</dbReference>
<dbReference type="PROSITE" id="PS50949">
    <property type="entry name" value="HTH_GNTR"/>
    <property type="match status" value="1"/>
</dbReference>
<dbReference type="Gene3D" id="3.40.1410.10">
    <property type="entry name" value="Chorismate lyase-like"/>
    <property type="match status" value="1"/>
</dbReference>
<dbReference type="SUPFAM" id="SSF64288">
    <property type="entry name" value="Chorismate lyase-like"/>
    <property type="match status" value="1"/>
</dbReference>
<sequence>MTEGAPHAGARSRDKGSPRALRYQHVYDLVVALIEDQGMREGDQLPSTAELADMAGVSVISVRRALDELARSGKIVRHQGVGTFVAPQRLVSEPSRPGALLETLRRRGGEVELDTELVSMLVGLPSAKHAAALGIDPGQPVWEICRLRSLGSSPKVLEKAVLPLSIVPSLEENRIADGGSLYGFLAERYGFTDDFVEQVFEVDQPNSWERNHLRLNAKDNVVRIRGISVNAAGVAFDSFQQTYPAREFLFYVSGSSGPRLMEPDDNGPWSVRPLGATPPPAPAD</sequence>
<evidence type="ECO:0000313" key="7">
    <source>
        <dbReference type="Proteomes" id="UP001526201"/>
    </source>
</evidence>
<keyword evidence="7" id="KW-1185">Reference proteome</keyword>
<dbReference type="InterPro" id="IPR028978">
    <property type="entry name" value="Chorismate_lyase_/UTRA_dom_sf"/>
</dbReference>
<evidence type="ECO:0000256" key="2">
    <source>
        <dbReference type="ARBA" id="ARBA00023125"/>
    </source>
</evidence>
<comment type="caution">
    <text evidence="6">The sequence shown here is derived from an EMBL/GenBank/DDBJ whole genome shotgun (WGS) entry which is preliminary data.</text>
</comment>
<dbReference type="Pfam" id="PF00392">
    <property type="entry name" value="GntR"/>
    <property type="match status" value="1"/>
</dbReference>
<keyword evidence="1" id="KW-0805">Transcription regulation</keyword>
<dbReference type="Gene3D" id="1.10.10.10">
    <property type="entry name" value="Winged helix-like DNA-binding domain superfamily/Winged helix DNA-binding domain"/>
    <property type="match status" value="1"/>
</dbReference>
<feature type="region of interest" description="Disordered" evidence="4">
    <location>
        <begin position="261"/>
        <end position="284"/>
    </location>
</feature>
<dbReference type="InterPro" id="IPR000524">
    <property type="entry name" value="Tscrpt_reg_HTH_GntR"/>
</dbReference>
<protein>
    <submittedName>
        <fullName evidence="6">GntR family transcriptional regulator</fullName>
    </submittedName>
</protein>
<name>A0ABT3C5Z5_9MYCO</name>
<dbReference type="SMART" id="SM00866">
    <property type="entry name" value="UTRA"/>
    <property type="match status" value="1"/>
</dbReference>
<dbReference type="InterPro" id="IPR036390">
    <property type="entry name" value="WH_DNA-bd_sf"/>
</dbReference>
<dbReference type="InterPro" id="IPR011663">
    <property type="entry name" value="UTRA"/>
</dbReference>
<dbReference type="RefSeq" id="WP_264065645.1">
    <property type="nucleotide sequence ID" value="NZ_JACKTY010000012.1"/>
</dbReference>
<accession>A0ABT3C5Z5</accession>
<reference evidence="6 7" key="1">
    <citation type="journal article" date="2022" name="BMC Genomics">
        <title>Comparative genome analysis of mycobacteria focusing on tRNA and non-coding RNA.</title>
        <authorList>
            <person name="Behra P.R.K."/>
            <person name="Pettersson B.M.F."/>
            <person name="Ramesh M."/>
            <person name="Das S."/>
            <person name="Dasgupta S."/>
            <person name="Kirsebom L.A."/>
        </authorList>
    </citation>
    <scope>NUCLEOTIDE SEQUENCE [LARGE SCALE GENOMIC DNA]</scope>
    <source>
        <strain evidence="6 7">DSM 44078</strain>
    </source>
</reference>
<organism evidence="6 7">
    <name type="scientific">Mycolicibacterium komossense</name>
    <dbReference type="NCBI Taxonomy" id="1779"/>
    <lineage>
        <taxon>Bacteria</taxon>
        <taxon>Bacillati</taxon>
        <taxon>Actinomycetota</taxon>
        <taxon>Actinomycetes</taxon>
        <taxon>Mycobacteriales</taxon>
        <taxon>Mycobacteriaceae</taxon>
        <taxon>Mycolicibacterium</taxon>
    </lineage>
</organism>
<dbReference type="Proteomes" id="UP001526201">
    <property type="component" value="Unassembled WGS sequence"/>
</dbReference>
<dbReference type="PANTHER" id="PTHR44846">
    <property type="entry name" value="MANNOSYL-D-GLYCERATE TRANSPORT/METABOLISM SYSTEM REPRESSOR MNGR-RELATED"/>
    <property type="match status" value="1"/>
</dbReference>
<evidence type="ECO:0000259" key="5">
    <source>
        <dbReference type="PROSITE" id="PS50949"/>
    </source>
</evidence>